<protein>
    <submittedName>
        <fullName evidence="4">JAKMIP_CC3 domain-containing protein</fullName>
    </submittedName>
</protein>
<feature type="coiled-coil region" evidence="1">
    <location>
        <begin position="607"/>
        <end position="634"/>
    </location>
</feature>
<keyword evidence="1" id="KW-0175">Coiled coil</keyword>
<feature type="coiled-coil region" evidence="1">
    <location>
        <begin position="16"/>
        <end position="304"/>
    </location>
</feature>
<feature type="coiled-coil region" evidence="1">
    <location>
        <begin position="1050"/>
        <end position="1156"/>
    </location>
</feature>
<feature type="coiled-coil region" evidence="1">
    <location>
        <begin position="330"/>
        <end position="364"/>
    </location>
</feature>
<accession>A0A0N5A7D4</accession>
<dbReference type="STRING" id="131310.A0A0N5A7D4"/>
<evidence type="ECO:0000313" key="3">
    <source>
        <dbReference type="Proteomes" id="UP000038045"/>
    </source>
</evidence>
<evidence type="ECO:0000313" key="4">
    <source>
        <dbReference type="WBParaSite" id="PTRK_0001791700.1"/>
    </source>
</evidence>
<feature type="coiled-coil region" evidence="1">
    <location>
        <begin position="866"/>
        <end position="958"/>
    </location>
</feature>
<name>A0A0N5A7D4_PARTI</name>
<feature type="coiled-coil region" evidence="1">
    <location>
        <begin position="509"/>
        <end position="578"/>
    </location>
</feature>
<evidence type="ECO:0000256" key="1">
    <source>
        <dbReference type="SAM" id="Coils"/>
    </source>
</evidence>
<feature type="compositionally biased region" description="Low complexity" evidence="2">
    <location>
        <begin position="1225"/>
        <end position="1244"/>
    </location>
</feature>
<dbReference type="Proteomes" id="UP000038045">
    <property type="component" value="Unplaced"/>
</dbReference>
<proteinExistence type="predicted"/>
<feature type="region of interest" description="Disordered" evidence="2">
    <location>
        <begin position="1183"/>
        <end position="1264"/>
    </location>
</feature>
<keyword evidence="3" id="KW-1185">Reference proteome</keyword>
<evidence type="ECO:0000256" key="2">
    <source>
        <dbReference type="SAM" id="MobiDB-lite"/>
    </source>
</evidence>
<feature type="coiled-coil region" evidence="1">
    <location>
        <begin position="1386"/>
        <end position="1492"/>
    </location>
</feature>
<feature type="coiled-coil region" evidence="1">
    <location>
        <begin position="1613"/>
        <end position="1647"/>
    </location>
</feature>
<feature type="compositionally biased region" description="Polar residues" evidence="2">
    <location>
        <begin position="1254"/>
        <end position="1264"/>
    </location>
</feature>
<feature type="compositionally biased region" description="Basic and acidic residues" evidence="2">
    <location>
        <begin position="1213"/>
        <end position="1224"/>
    </location>
</feature>
<feature type="coiled-coil region" evidence="1">
    <location>
        <begin position="1558"/>
        <end position="1585"/>
    </location>
</feature>
<organism evidence="3 4">
    <name type="scientific">Parastrongyloides trichosuri</name>
    <name type="common">Possum-specific nematode worm</name>
    <dbReference type="NCBI Taxonomy" id="131310"/>
    <lineage>
        <taxon>Eukaryota</taxon>
        <taxon>Metazoa</taxon>
        <taxon>Ecdysozoa</taxon>
        <taxon>Nematoda</taxon>
        <taxon>Chromadorea</taxon>
        <taxon>Rhabditida</taxon>
        <taxon>Tylenchina</taxon>
        <taxon>Panagrolaimomorpha</taxon>
        <taxon>Strongyloidoidea</taxon>
        <taxon>Strongyloididae</taxon>
        <taxon>Parastrongyloides</taxon>
    </lineage>
</organism>
<reference evidence="4" key="1">
    <citation type="submission" date="2017-02" db="UniProtKB">
        <authorList>
            <consortium name="WormBaseParasite"/>
        </authorList>
    </citation>
    <scope>IDENTIFICATION</scope>
</reference>
<dbReference type="WBParaSite" id="PTRK_0001791700.1">
    <property type="protein sequence ID" value="PTRK_0001791700.1"/>
    <property type="gene ID" value="PTRK_0001791700"/>
</dbReference>
<feature type="compositionally biased region" description="Basic and acidic residues" evidence="2">
    <location>
        <begin position="1195"/>
        <end position="1204"/>
    </location>
</feature>
<sequence>MQYIMQYEHTVSEELREISEKEAVEMAEKEENWEQERTIYIEELSNLREKITNDAGYDDLTEAFRDEINTLKEENNHLKQVGRDRDREMADQKEKEEDLIMKISKLEKESVMKSHQLAQYEDTIKELNRKVSKKDDSNGKNEWEIKKLKQRSEQALKLSTQLEDVMEQNDKLKKEVERVTSALENATELIKDTSIKYDELNNKMTEAEKSIGNLVEENNLLQRQLKEKHNDLQNLLSQDEISGKELTSMMKKKDFTIEKLNNEIHSLQHEIDEYKKLIETGNMKKDYEEEMETLKEELVAATKIAKLLFDSSDKVDGESEDPSSYLRVRLVQMDKKLEKAMNDINLLKKEKKGLEDLVVEKEETNIKIYKEIDRLRKAAFGDSDCEVKKLEDQIKYRDEQITKLIQRITLLEIHISQEKSEENENKDIVKNEEKEEVPKAKKKLLNTLPKKHVLVRSKSSDEKERISLVTSRQETVDINSWEASAILITTLNGELIRLLEEIEDKDYELLKLNSLYEKQEARMEEIEIKLNKIEKSESSTKLYQEEINKIKKQCHNDIENLKLEIEKLQTINHEVSRINSTINVDDEEKMRRLSETSRRLVYIEIQNLNLKREKRILEDKIEECNILIEKKDKKIKSLGKNNEVKVQEIIYQNELNIIEIARLQNNLINSVPQYEYERVVEKYKLLLLKTFNVSSDNKENINDMAFSRIDILKNLDDGPSKEQLLAEVKMLKNLNDISTKQNEYWQMEVERLKIECNEINEFLESFRASNDLQNFIGAIQKKFVNSLTNQQEIIDDRQMLEKKLKKLYIESRKAEKEWRNDRNKLIDGIMHLKRLLEREKSKNFYNINLDDLSLLREKMDIIDEMKKEIIVNVEESENEKNKLKLLSNNLEAMQESLKELSSINGGIINYQKAIQVHMLHSMTLNNNIKSLNIKLERCEKELNESKVKNEELEKINEELFLLTIKPLEVNSFKGIDFTIYENLFKKESIDGESKKIEVSITDDDMSSIRDGELSHRTIHNEEKIKTIIIDNSQDFENEIQSIKQTAHIAIEGYKEQLKQKNRSIEEYKTMVHKMGIEIKDIENKYIERIKQMREENRKLLENSLSTSNSKEQSPEVSQNIVYHMIQENLDKKEKECNKLMSDYKELEEAYLDMNIKYKNSIKRIDDLSKNEINKVEGKLYKSIGQQTSQDEELSDKEGSIDTDRSSSSSGAKNGEKTELKDAKRSASFGSDISSTSSSGTSSLSNTQDIDKQSVKSSNMDNKSIGSTREDMLIFQQKNEIRRLRTKVINVERRNKELETENSMLSDKLSKYTRKTTCDLSNNLDVENQSLKTEITKLRREAGVMRKRIENLNKQVFELEKANKTKKRGETISIERWKEKKHFDDTINILKKQLSESKKEQKELQEKLDRRDRLLEQLHDDRGALRVEEAMKKAKKIETQKAIAKNEVNILEKKLKDEMSLQQGRIDALKDKLSSLHNENLTLKKKITKMEKEYLVEKGNYENKIIKMQEEIDSKVVIYETIEEKSNNNENRNIQEVTVHDDSGYETTYRNQSSDCEESKILRRELRNLEIKCVELTEQITYLRVECMEHQEKYDILKEKYDLKDSQESTIVSIMLLKDKIEAKERLINFQRQRIEDLEKELWELNNQRTLNTPTTIFY</sequence>
<feature type="coiled-coil region" evidence="1">
    <location>
        <begin position="1273"/>
        <end position="1361"/>
    </location>
</feature>